<name>A0A9Q2W4F3_9MICO</name>
<dbReference type="RefSeq" id="WP_214563564.1">
    <property type="nucleotide sequence ID" value="NZ_JAHEWX010000026.1"/>
</dbReference>
<evidence type="ECO:0000259" key="4">
    <source>
        <dbReference type="Pfam" id="PF13649"/>
    </source>
</evidence>
<evidence type="ECO:0000313" key="6">
    <source>
        <dbReference type="Proteomes" id="UP000709437"/>
    </source>
</evidence>
<dbReference type="PANTHER" id="PTHR43464:SF19">
    <property type="entry name" value="UBIQUINONE BIOSYNTHESIS O-METHYLTRANSFERASE, MITOCHONDRIAL"/>
    <property type="match status" value="1"/>
</dbReference>
<evidence type="ECO:0000256" key="3">
    <source>
        <dbReference type="ARBA" id="ARBA00022691"/>
    </source>
</evidence>
<dbReference type="GO" id="GO:0032259">
    <property type="term" value="P:methylation"/>
    <property type="evidence" value="ECO:0007669"/>
    <property type="project" value="UniProtKB-KW"/>
</dbReference>
<dbReference type="SUPFAM" id="SSF53335">
    <property type="entry name" value="S-adenosyl-L-methionine-dependent methyltransferases"/>
    <property type="match status" value="1"/>
</dbReference>
<reference evidence="5" key="1">
    <citation type="submission" date="2021-05" db="EMBL/GenBank/DDBJ databases">
        <title>Whole genome sequence of Curtobacterium flaccumfaciens pv. flaccumfaciens strain CFBP 3417.</title>
        <authorList>
            <person name="Osdaghi E."/>
            <person name="Taghouti G."/>
            <person name="Portier P."/>
            <person name="Fazliarab A."/>
            <person name="Taghavi S.M."/>
            <person name="Briand M."/>
            <person name="Le-Saux M."/>
            <person name="Jacques M.-A."/>
        </authorList>
    </citation>
    <scope>NUCLEOTIDE SEQUENCE</scope>
    <source>
        <strain evidence="5">CFBP 3417</strain>
    </source>
</reference>
<dbReference type="InterPro" id="IPR029063">
    <property type="entry name" value="SAM-dependent_MTases_sf"/>
</dbReference>
<keyword evidence="1 5" id="KW-0489">Methyltransferase</keyword>
<dbReference type="PANTHER" id="PTHR43464">
    <property type="entry name" value="METHYLTRANSFERASE"/>
    <property type="match status" value="1"/>
</dbReference>
<dbReference type="CDD" id="cd02440">
    <property type="entry name" value="AdoMet_MTases"/>
    <property type="match status" value="1"/>
</dbReference>
<dbReference type="InterPro" id="IPR041698">
    <property type="entry name" value="Methyltransf_25"/>
</dbReference>
<dbReference type="Pfam" id="PF13649">
    <property type="entry name" value="Methyltransf_25"/>
    <property type="match status" value="1"/>
</dbReference>
<dbReference type="Proteomes" id="UP000709437">
    <property type="component" value="Unassembled WGS sequence"/>
</dbReference>
<keyword evidence="2" id="KW-0808">Transferase</keyword>
<feature type="domain" description="Methyltransferase" evidence="4">
    <location>
        <begin position="46"/>
        <end position="139"/>
    </location>
</feature>
<evidence type="ECO:0000256" key="1">
    <source>
        <dbReference type="ARBA" id="ARBA00022603"/>
    </source>
</evidence>
<protein>
    <submittedName>
        <fullName evidence="5">Methyltransferase domain-containing protein</fullName>
    </submittedName>
</protein>
<gene>
    <name evidence="5" type="ORF">KK103_15800</name>
</gene>
<dbReference type="EMBL" id="JAHEWX010000026">
    <property type="protein sequence ID" value="MBT1543227.1"/>
    <property type="molecule type" value="Genomic_DNA"/>
</dbReference>
<dbReference type="GO" id="GO:0008168">
    <property type="term" value="F:methyltransferase activity"/>
    <property type="evidence" value="ECO:0007669"/>
    <property type="project" value="UniProtKB-KW"/>
</dbReference>
<sequence length="202" mass="21228">MTERVTAAYGARADEYAALLGSMSAVHPDDRALVDAWAAGRSGPLVDAGCGPGHWTAHLERQGHRVTGIDAVPQFVEHARRTHGAVDADLDFRVGSLDALPLADGSVDGALAWYSVIHHDPSQIGGALAEFCRVLAPGGGLLLGFFEGAAVEAFDHAVVTAYRWPVASLAALLDEAGFDVADVHTRTAPEHRPHGAISAVRR</sequence>
<dbReference type="AlphaFoldDB" id="A0A9Q2W4F3"/>
<evidence type="ECO:0000256" key="2">
    <source>
        <dbReference type="ARBA" id="ARBA00022679"/>
    </source>
</evidence>
<proteinExistence type="predicted"/>
<organism evidence="5 6">
    <name type="scientific">Curtobacterium flaccumfaciens pv. flaccumfaciens</name>
    <dbReference type="NCBI Taxonomy" id="138532"/>
    <lineage>
        <taxon>Bacteria</taxon>
        <taxon>Bacillati</taxon>
        <taxon>Actinomycetota</taxon>
        <taxon>Actinomycetes</taxon>
        <taxon>Micrococcales</taxon>
        <taxon>Microbacteriaceae</taxon>
        <taxon>Curtobacterium</taxon>
    </lineage>
</organism>
<accession>A0A9Q2W4F3</accession>
<keyword evidence="3" id="KW-0949">S-adenosyl-L-methionine</keyword>
<evidence type="ECO:0000313" key="5">
    <source>
        <dbReference type="EMBL" id="MBT1543227.1"/>
    </source>
</evidence>
<comment type="caution">
    <text evidence="5">The sequence shown here is derived from an EMBL/GenBank/DDBJ whole genome shotgun (WGS) entry which is preliminary data.</text>
</comment>
<dbReference type="Gene3D" id="3.40.50.150">
    <property type="entry name" value="Vaccinia Virus protein VP39"/>
    <property type="match status" value="1"/>
</dbReference>